<dbReference type="STRING" id="115783.SAMN02745119_03041"/>
<accession>A0A1T4RSC3</accession>
<evidence type="ECO:0000256" key="1">
    <source>
        <dbReference type="SAM" id="Phobius"/>
    </source>
</evidence>
<gene>
    <name evidence="2" type="ORF">SAMN02745119_03041</name>
</gene>
<reference evidence="3" key="1">
    <citation type="submission" date="2017-02" db="EMBL/GenBank/DDBJ databases">
        <authorList>
            <person name="Varghese N."/>
            <person name="Submissions S."/>
        </authorList>
    </citation>
    <scope>NUCLEOTIDE SEQUENCE [LARGE SCALE GENOMIC DNA]</scope>
    <source>
        <strain evidence="3">ATCC BAA-34</strain>
    </source>
</reference>
<keyword evidence="3" id="KW-1185">Reference proteome</keyword>
<keyword evidence="1" id="KW-0472">Membrane</keyword>
<dbReference type="EMBL" id="FUWR01000024">
    <property type="protein sequence ID" value="SKA18823.1"/>
    <property type="molecule type" value="Genomic_DNA"/>
</dbReference>
<keyword evidence="1" id="KW-1133">Transmembrane helix</keyword>
<evidence type="ECO:0000313" key="3">
    <source>
        <dbReference type="Proteomes" id="UP000190102"/>
    </source>
</evidence>
<dbReference type="Proteomes" id="UP000190102">
    <property type="component" value="Unassembled WGS sequence"/>
</dbReference>
<dbReference type="RefSeq" id="WP_078791265.1">
    <property type="nucleotide sequence ID" value="NZ_FUWR01000024.1"/>
</dbReference>
<dbReference type="OrthoDB" id="5398323at2"/>
<protein>
    <recommendedName>
        <fullName evidence="4">TM2 domain-containing protein</fullName>
    </recommendedName>
</protein>
<proteinExistence type="predicted"/>
<sequence length="111" mass="12157">MKRPIIALLLSGLILPGMGQLYLGRRNKGIALIMAINLLLLVSLFFVMKIASPVIGAHLTGTPLTPALILQQLQPYSFWAKLLLAAFFGLWGFSLVDLFSAFKGENDVSRN</sequence>
<evidence type="ECO:0000313" key="2">
    <source>
        <dbReference type="EMBL" id="SKA18823.1"/>
    </source>
</evidence>
<feature type="transmembrane region" description="Helical" evidence="1">
    <location>
        <begin position="79"/>
        <end position="102"/>
    </location>
</feature>
<name>A0A1T4RSC3_9BACT</name>
<evidence type="ECO:0008006" key="4">
    <source>
        <dbReference type="Google" id="ProtNLM"/>
    </source>
</evidence>
<dbReference type="AlphaFoldDB" id="A0A1T4RSC3"/>
<keyword evidence="1" id="KW-0812">Transmembrane</keyword>
<organism evidence="2 3">
    <name type="scientific">Trichlorobacter thiogenes</name>
    <dbReference type="NCBI Taxonomy" id="115783"/>
    <lineage>
        <taxon>Bacteria</taxon>
        <taxon>Pseudomonadati</taxon>
        <taxon>Thermodesulfobacteriota</taxon>
        <taxon>Desulfuromonadia</taxon>
        <taxon>Geobacterales</taxon>
        <taxon>Geobacteraceae</taxon>
        <taxon>Trichlorobacter</taxon>
    </lineage>
</organism>
<feature type="transmembrane region" description="Helical" evidence="1">
    <location>
        <begin position="29"/>
        <end position="47"/>
    </location>
</feature>